<comment type="caution">
    <text evidence="3">The sequence shown here is derived from an EMBL/GenBank/DDBJ whole genome shotgun (WGS) entry which is preliminary data.</text>
</comment>
<dbReference type="Proteomes" id="UP000808215">
    <property type="component" value="Unassembled WGS sequence"/>
</dbReference>
<dbReference type="EMBL" id="JADVKH010000021">
    <property type="protein sequence ID" value="MBJ9687758.1"/>
    <property type="molecule type" value="Genomic_DNA"/>
</dbReference>
<keyword evidence="4" id="KW-1185">Reference proteome</keyword>
<proteinExistence type="predicted"/>
<sequence>MLAPRSSLLAPRSAATRIKCTLARSRIARPSSVRPIPRGTRNVHHVHMSSVDGPPGRKLCGRKQLLRRHPVFLQVGALADAFAPHANILAPVRALVGQPWSLPTRGTCGAPIRSKPARCNGATASDAGGRAPCRVTRPLEDQYFVDYVDPTERATSVSVVIDVANDVWTSVTGTLQSMPTRRDGCDCARSIRRRRRLGRQRTDAPAAPATASRCG</sequence>
<name>A0ABS1AUE2_BURVI</name>
<evidence type="ECO:0000259" key="2">
    <source>
        <dbReference type="Pfam" id="PF10703"/>
    </source>
</evidence>
<evidence type="ECO:0000313" key="3">
    <source>
        <dbReference type="EMBL" id="MBJ9687758.1"/>
    </source>
</evidence>
<dbReference type="InterPro" id="IPR024724">
    <property type="entry name" value="MoaF_N"/>
</dbReference>
<protein>
    <submittedName>
        <fullName evidence="3">MoaF N-terminal domain-containing protein</fullName>
    </submittedName>
</protein>
<organism evidence="3 4">
    <name type="scientific">Burkholderia vietnamiensis</name>
    <dbReference type="NCBI Taxonomy" id="60552"/>
    <lineage>
        <taxon>Bacteria</taxon>
        <taxon>Pseudomonadati</taxon>
        <taxon>Pseudomonadota</taxon>
        <taxon>Betaproteobacteria</taxon>
        <taxon>Burkholderiales</taxon>
        <taxon>Burkholderiaceae</taxon>
        <taxon>Burkholderia</taxon>
        <taxon>Burkholderia cepacia complex</taxon>
    </lineage>
</organism>
<evidence type="ECO:0000256" key="1">
    <source>
        <dbReference type="SAM" id="MobiDB-lite"/>
    </source>
</evidence>
<feature type="region of interest" description="Disordered" evidence="1">
    <location>
        <begin position="196"/>
        <end position="215"/>
    </location>
</feature>
<feature type="domain" description="Molybdenum cofactor biosynthesis protein F N-terminal" evidence="2">
    <location>
        <begin position="72"/>
        <end position="176"/>
    </location>
</feature>
<evidence type="ECO:0000313" key="4">
    <source>
        <dbReference type="Proteomes" id="UP000808215"/>
    </source>
</evidence>
<gene>
    <name evidence="3" type="ORF">I5589_11760</name>
</gene>
<accession>A0ABS1AUE2</accession>
<dbReference type="Pfam" id="PF10703">
    <property type="entry name" value="MoaF"/>
    <property type="match status" value="1"/>
</dbReference>
<reference evidence="3 4" key="1">
    <citation type="submission" date="2020-11" db="EMBL/GenBank/DDBJ databases">
        <title>Enhanced detection system for hospital associated transmission using whole genome sequencing surveillance.</title>
        <authorList>
            <person name="Harrison L.H."/>
            <person name="Van Tyne D."/>
            <person name="Marsh J.W."/>
            <person name="Griffith M.P."/>
            <person name="Snyder D.J."/>
            <person name="Cooper V.S."/>
            <person name="Mustapha M."/>
        </authorList>
    </citation>
    <scope>NUCLEOTIDE SEQUENCE [LARGE SCALE GENOMIC DNA]</scope>
    <source>
        <strain evidence="3 4">BC00020</strain>
    </source>
</reference>